<protein>
    <submittedName>
        <fullName evidence="2">Uncharacterized protein</fullName>
    </submittedName>
</protein>
<dbReference type="eggNOG" id="ENOG502ZCDV">
    <property type="taxonomic scope" value="Bacteria"/>
</dbReference>
<accession>I0V851</accession>
<dbReference type="STRING" id="882086.SacxiDRAFT_4116"/>
<gene>
    <name evidence="2" type="ORF">SacxiDRAFT_4116</name>
</gene>
<reference evidence="2 3" key="1">
    <citation type="submission" date="2012-01" db="EMBL/GenBank/DDBJ databases">
        <title>Improved High-Quality Draft sequence of Saccharomonospora xinjiangensis XJ-54.</title>
        <authorList>
            <consortium name="US DOE Joint Genome Institute"/>
            <person name="Lucas S."/>
            <person name="Han J."/>
            <person name="Lapidus A."/>
            <person name="Cheng J.-F."/>
            <person name="Goodwin L."/>
            <person name="Pitluck S."/>
            <person name="Peters L."/>
            <person name="Mikhailova N."/>
            <person name="Teshima H."/>
            <person name="Detter J.C."/>
            <person name="Han C."/>
            <person name="Tapia R."/>
            <person name="Land M."/>
            <person name="Hauser L."/>
            <person name="Kyrpides N."/>
            <person name="Ivanova N."/>
            <person name="Pagani I."/>
            <person name="Brambilla E.-M."/>
            <person name="Klenk H.-P."/>
            <person name="Woyke T."/>
        </authorList>
    </citation>
    <scope>NUCLEOTIDE SEQUENCE [LARGE SCALE GENOMIC DNA]</scope>
    <source>
        <strain evidence="2 3">XJ-54</strain>
    </source>
</reference>
<organism evidence="2 3">
    <name type="scientific">Saccharomonospora xinjiangensis XJ-54</name>
    <dbReference type="NCBI Taxonomy" id="882086"/>
    <lineage>
        <taxon>Bacteria</taxon>
        <taxon>Bacillati</taxon>
        <taxon>Actinomycetota</taxon>
        <taxon>Actinomycetes</taxon>
        <taxon>Pseudonocardiales</taxon>
        <taxon>Pseudonocardiaceae</taxon>
        <taxon>Saccharomonospora</taxon>
    </lineage>
</organism>
<keyword evidence="3" id="KW-1185">Reference proteome</keyword>
<dbReference type="AlphaFoldDB" id="I0V851"/>
<feature type="compositionally biased region" description="Basic and acidic residues" evidence="1">
    <location>
        <begin position="147"/>
        <end position="156"/>
    </location>
</feature>
<dbReference type="HOGENOM" id="CLU_888230_0_0_11"/>
<sequence>MVGVDCLVHGVRAGSVPQTGAGRGDVWWWRDRRWSFWSSVVAGLGRSGAVGPATYWWTNLRMRRFGRLFGVSRSAAHRVIDTSGPLLALAPVRKRRIDVIAMVGGILAPARGHRLAALGKNYRYSVNVQVVIDADTRLVIVTGDAHPGNRNDRTVYRDSGIQRDLAGRPPHGRRRLAGQRRGDHVVPQTSGRKRPRGLEARPQRRPPHDPRPRRAHPGQDDVLEESCATIAAPPARSTTRCPESPTYTTSSSPTDPQTPNPPPTTRSATGLHSRAPTQWRSRIELLLPVCPAGRTTDPHHRNADVVADSSRWR</sequence>
<evidence type="ECO:0000313" key="2">
    <source>
        <dbReference type="EMBL" id="EID56304.1"/>
    </source>
</evidence>
<feature type="compositionally biased region" description="Basic and acidic residues" evidence="1">
    <location>
        <begin position="196"/>
        <end position="212"/>
    </location>
</feature>
<dbReference type="Proteomes" id="UP000004691">
    <property type="component" value="Unassembled WGS sequence"/>
</dbReference>
<proteinExistence type="predicted"/>
<feature type="region of interest" description="Disordered" evidence="1">
    <location>
        <begin position="143"/>
        <end position="279"/>
    </location>
</feature>
<evidence type="ECO:0000313" key="3">
    <source>
        <dbReference type="Proteomes" id="UP000004691"/>
    </source>
</evidence>
<feature type="compositionally biased region" description="Low complexity" evidence="1">
    <location>
        <begin position="242"/>
        <end position="255"/>
    </location>
</feature>
<evidence type="ECO:0000256" key="1">
    <source>
        <dbReference type="SAM" id="MobiDB-lite"/>
    </source>
</evidence>
<feature type="region of interest" description="Disordered" evidence="1">
    <location>
        <begin position="291"/>
        <end position="313"/>
    </location>
</feature>
<dbReference type="EMBL" id="JH636049">
    <property type="protein sequence ID" value="EID56304.1"/>
    <property type="molecule type" value="Genomic_DNA"/>
</dbReference>
<name>I0V851_9PSEU</name>